<proteinExistence type="predicted"/>
<dbReference type="EMBL" id="SOCN01000002">
    <property type="protein sequence ID" value="TDV23524.1"/>
    <property type="molecule type" value="Genomic_DNA"/>
</dbReference>
<sequence length="154" mass="17389">MAINFNIEAQATEIPSALGVGNYLGSIVNAAILRDDKGINYVQIDVEVNTPEGLKTTNRRYYIDENYKAERKRKWDQAQLNKMIIGLGLSYKNELEFMSALIKMKGAKVNVEITKSQAVNQYGHNYLNKTFTLAANQKDLHELGEVDESLDVFI</sequence>
<evidence type="ECO:0000313" key="2">
    <source>
        <dbReference type="Proteomes" id="UP000295757"/>
    </source>
</evidence>
<reference evidence="1 2" key="1">
    <citation type="submission" date="2019-03" db="EMBL/GenBank/DDBJ databases">
        <title>Genomic Encyclopedia of Archaeal and Bacterial Type Strains, Phase II (KMG-II): from individual species to whole genera.</title>
        <authorList>
            <person name="Goeker M."/>
        </authorList>
    </citation>
    <scope>NUCLEOTIDE SEQUENCE [LARGE SCALE GENOMIC DNA]</scope>
    <source>
        <strain evidence="1 2">ATCC 35214</strain>
    </source>
</reference>
<protein>
    <submittedName>
        <fullName evidence="1">Uncharacterized protein</fullName>
    </submittedName>
</protein>
<evidence type="ECO:0000313" key="1">
    <source>
        <dbReference type="EMBL" id="TDV23524.1"/>
    </source>
</evidence>
<dbReference type="RefSeq" id="WP_134110934.1">
    <property type="nucleotide sequence ID" value="NZ_SOCN01000002.1"/>
</dbReference>
<keyword evidence="2" id="KW-1185">Reference proteome</keyword>
<dbReference type="OrthoDB" id="9924012at2"/>
<accession>A0A4R7UEC4</accession>
<comment type="caution">
    <text evidence="1">The sequence shown here is derived from an EMBL/GenBank/DDBJ whole genome shotgun (WGS) entry which is preliminary data.</text>
</comment>
<organism evidence="1 2">
    <name type="scientific">Mycoplasmopsis mustelae</name>
    <dbReference type="NCBI Taxonomy" id="171289"/>
    <lineage>
        <taxon>Bacteria</taxon>
        <taxon>Bacillati</taxon>
        <taxon>Mycoplasmatota</taxon>
        <taxon>Mycoplasmoidales</taxon>
        <taxon>Metamycoplasmataceae</taxon>
        <taxon>Mycoplasmopsis</taxon>
    </lineage>
</organism>
<gene>
    <name evidence="1" type="ORF">BCF59_0513</name>
</gene>
<name>A0A4R7UEC4_9BACT</name>
<dbReference type="Proteomes" id="UP000295757">
    <property type="component" value="Unassembled WGS sequence"/>
</dbReference>
<dbReference type="AlphaFoldDB" id="A0A4R7UEC4"/>